<accession>A0A812K589</accession>
<evidence type="ECO:0000313" key="1">
    <source>
        <dbReference type="EMBL" id="CAE7216220.1"/>
    </source>
</evidence>
<sequence length="150" mass="16722">EETEGEKVTDPRYGAFLVLTLIPVAANSSVPQHLRPPEEDFKVERAYNATGLGCSCPKKSATCRKTPPFPLDEWPRSYRAAPAALRRRAAECDGSDVLLGISVSLPLCLQLCREVPECQFVAYGIGKKRGQCHWEINECLDFEDDSYLVF</sequence>
<name>A0A812K589_9DINO</name>
<keyword evidence="2" id="KW-1185">Reference proteome</keyword>
<protein>
    <recommendedName>
        <fullName evidence="3">Apple domain-containing protein</fullName>
    </recommendedName>
</protein>
<dbReference type="Proteomes" id="UP000601435">
    <property type="component" value="Unassembled WGS sequence"/>
</dbReference>
<dbReference type="AlphaFoldDB" id="A0A812K589"/>
<reference evidence="1" key="1">
    <citation type="submission" date="2021-02" db="EMBL/GenBank/DDBJ databases">
        <authorList>
            <person name="Dougan E. K."/>
            <person name="Rhodes N."/>
            <person name="Thang M."/>
            <person name="Chan C."/>
        </authorList>
    </citation>
    <scope>NUCLEOTIDE SEQUENCE</scope>
</reference>
<proteinExistence type="predicted"/>
<comment type="caution">
    <text evidence="1">The sequence shown here is derived from an EMBL/GenBank/DDBJ whole genome shotgun (WGS) entry which is preliminary data.</text>
</comment>
<organism evidence="1 2">
    <name type="scientific">Symbiodinium necroappetens</name>
    <dbReference type="NCBI Taxonomy" id="1628268"/>
    <lineage>
        <taxon>Eukaryota</taxon>
        <taxon>Sar</taxon>
        <taxon>Alveolata</taxon>
        <taxon>Dinophyceae</taxon>
        <taxon>Suessiales</taxon>
        <taxon>Symbiodiniaceae</taxon>
        <taxon>Symbiodinium</taxon>
    </lineage>
</organism>
<feature type="non-terminal residue" evidence="1">
    <location>
        <position position="150"/>
    </location>
</feature>
<gene>
    <name evidence="1" type="ORF">SNEC2469_LOCUS2506</name>
</gene>
<dbReference type="OrthoDB" id="10311232at2759"/>
<evidence type="ECO:0000313" key="2">
    <source>
        <dbReference type="Proteomes" id="UP000601435"/>
    </source>
</evidence>
<evidence type="ECO:0008006" key="3">
    <source>
        <dbReference type="Google" id="ProtNLM"/>
    </source>
</evidence>
<feature type="non-terminal residue" evidence="1">
    <location>
        <position position="1"/>
    </location>
</feature>
<dbReference type="EMBL" id="CAJNJA010006827">
    <property type="protein sequence ID" value="CAE7216220.1"/>
    <property type="molecule type" value="Genomic_DNA"/>
</dbReference>